<dbReference type="Pfam" id="PF13515">
    <property type="entry name" value="FUSC_2"/>
    <property type="match status" value="1"/>
</dbReference>
<dbReference type="KEGG" id="dsc:ABOD76_03150"/>
<dbReference type="AlphaFoldDB" id="A0AAU7U5G0"/>
<gene>
    <name evidence="9" type="ORF">ABOD76_03150</name>
</gene>
<comment type="similarity">
    <text evidence="6">Belongs to the YccS/YhfK family.</text>
</comment>
<dbReference type="EMBL" id="CP158297">
    <property type="protein sequence ID" value="XBV83699.1"/>
    <property type="molecule type" value="Genomic_DNA"/>
</dbReference>
<protein>
    <submittedName>
        <fullName evidence="9">FUSC family protein</fullName>
    </submittedName>
</protein>
<sequence>MRKWRPYSALRSSVGLALPVVWAGLTGHTAWGVLAANGAMNAALPSMNSVPRRRIQVMLGVSASTALLGMLGVLVGQNILACTLVMTVLGMLLTVYGAAGPANFSVGVSSTTTFIVLTGLHLPPSAAPLSGLLILAGGLLQTVLLVVVWPIRPRRLERSAVAQVYHAQAALLAELPDTLSALPEAQSLQDAWAVLGEIRAQGWTDEHAALRHALRIAEGTRAALVGYVSADAECREQGHPLLAQQTGEVLAQALRQVEGSVRLGQPSLSAPTLARLNQQYDDLRHSPAGGLTRWTGLILNLLRELNRPQMQADAPRALAAAPSVWSALVKVPPLKWDSPVTRHAVTYGLLLGLLTLATRLLQVPHGYWLVLTAAVVLRQEYTTTLTRGVARLGGTATGVLAAELITLLVHPAAPHLAWWSLLGAFLAFALFPTGYAAFSAALTLYVVCAVAASGVAESTVIGLRLALTLLGGALALGAALLSPTGPSNGTREALRDAVSAQIKYLKTLRDLRRHTTAGAIAAASDARAHARERRLQAERTVQASRLEPRRRRRATPAALSGAQAQTYLQRLTENAALGLTLHASAVGRSRTQADPDLNAAIQSAHALLDELEGQSAMTETR</sequence>
<dbReference type="PANTHER" id="PTHR30509:SF9">
    <property type="entry name" value="MULTIDRUG RESISTANCE PROTEIN MDTO"/>
    <property type="match status" value="1"/>
</dbReference>
<evidence type="ECO:0000256" key="4">
    <source>
        <dbReference type="ARBA" id="ARBA00022989"/>
    </source>
</evidence>
<accession>A0AAU7U5G0</accession>
<feature type="domain" description="Integral membrane bound transporter" evidence="8">
    <location>
        <begin position="355"/>
        <end position="476"/>
    </location>
</feature>
<dbReference type="PANTHER" id="PTHR30509">
    <property type="entry name" value="P-HYDROXYBENZOIC ACID EFFLUX PUMP SUBUNIT-RELATED"/>
    <property type="match status" value="1"/>
</dbReference>
<feature type="transmembrane region" description="Helical" evidence="7">
    <location>
        <begin position="461"/>
        <end position="481"/>
    </location>
</feature>
<keyword evidence="9" id="KW-0614">Plasmid</keyword>
<evidence type="ECO:0000256" key="6">
    <source>
        <dbReference type="ARBA" id="ARBA00043993"/>
    </source>
</evidence>
<name>A0AAU7U5G0_9DEIO</name>
<dbReference type="RefSeq" id="WP_350241377.1">
    <property type="nucleotide sequence ID" value="NZ_CP158297.1"/>
</dbReference>
<keyword evidence="3 7" id="KW-0812">Transmembrane</keyword>
<evidence type="ECO:0000256" key="7">
    <source>
        <dbReference type="SAM" id="Phobius"/>
    </source>
</evidence>
<geneLocation type="plasmid" evidence="9">
    <name>pDson01</name>
</geneLocation>
<keyword evidence="4 7" id="KW-1133">Transmembrane helix</keyword>
<feature type="transmembrane region" description="Helical" evidence="7">
    <location>
        <begin position="55"/>
        <end position="74"/>
    </location>
</feature>
<feature type="transmembrane region" description="Helical" evidence="7">
    <location>
        <begin position="129"/>
        <end position="149"/>
    </location>
</feature>
<organism evidence="9">
    <name type="scientific">Deinococcus sonorensis KR-87</name>
    <dbReference type="NCBI Taxonomy" id="694439"/>
    <lineage>
        <taxon>Bacteria</taxon>
        <taxon>Thermotogati</taxon>
        <taxon>Deinococcota</taxon>
        <taxon>Deinococci</taxon>
        <taxon>Deinococcales</taxon>
        <taxon>Deinococcaceae</taxon>
        <taxon>Deinococcus</taxon>
    </lineage>
</organism>
<feature type="transmembrane region" description="Helical" evidence="7">
    <location>
        <begin position="79"/>
        <end position="99"/>
    </location>
</feature>
<evidence type="ECO:0000256" key="2">
    <source>
        <dbReference type="ARBA" id="ARBA00022475"/>
    </source>
</evidence>
<keyword evidence="5 7" id="KW-0472">Membrane</keyword>
<evidence type="ECO:0000313" key="9">
    <source>
        <dbReference type="EMBL" id="XBV83699.1"/>
    </source>
</evidence>
<dbReference type="GO" id="GO:0005886">
    <property type="term" value="C:plasma membrane"/>
    <property type="evidence" value="ECO:0007669"/>
    <property type="project" value="UniProtKB-SubCell"/>
</dbReference>
<evidence type="ECO:0000259" key="8">
    <source>
        <dbReference type="Pfam" id="PF13515"/>
    </source>
</evidence>
<comment type="subcellular location">
    <subcellularLocation>
        <location evidence="1">Cell membrane</location>
        <topology evidence="1">Multi-pass membrane protein</topology>
    </subcellularLocation>
</comment>
<dbReference type="InterPro" id="IPR049453">
    <property type="entry name" value="Memb_transporter_dom"/>
</dbReference>
<reference evidence="9" key="1">
    <citation type="submission" date="2024-06" db="EMBL/GenBank/DDBJ databases">
        <title>Draft Genome Sequence of Deinococcus sonorensis Type Strain KR-87, a Biofilm Producing Representative of the Genus Deinococcus.</title>
        <authorList>
            <person name="Boren L.S."/>
            <person name="Grosso R.A."/>
            <person name="Hugenberg-Cox A.N."/>
            <person name="Hill J.T.E."/>
            <person name="Albert C.M."/>
            <person name="Tuohy J.M."/>
        </authorList>
    </citation>
    <scope>NUCLEOTIDE SEQUENCE</scope>
    <source>
        <strain evidence="9">KR-87</strain>
        <plasmid evidence="9">pDson01</plasmid>
    </source>
</reference>
<keyword evidence="2" id="KW-1003">Cell membrane</keyword>
<evidence type="ECO:0000256" key="3">
    <source>
        <dbReference type="ARBA" id="ARBA00022692"/>
    </source>
</evidence>
<evidence type="ECO:0000256" key="1">
    <source>
        <dbReference type="ARBA" id="ARBA00004651"/>
    </source>
</evidence>
<evidence type="ECO:0000256" key="5">
    <source>
        <dbReference type="ARBA" id="ARBA00023136"/>
    </source>
</evidence>
<proteinExistence type="inferred from homology"/>